<sequence>MTAASTRLNTTLHDDDAHARSQGLPGIIADGMLSTNWLLSLLPGAFGEGALAPGGLRTCYVAPVFGEAVITPSPGWRA</sequence>
<dbReference type="RefSeq" id="WP_377050038.1">
    <property type="nucleotide sequence ID" value="NZ_JBHLVZ010000019.1"/>
</dbReference>
<feature type="region of interest" description="Disordered" evidence="1">
    <location>
        <begin position="1"/>
        <end position="20"/>
    </location>
</feature>
<feature type="compositionally biased region" description="Polar residues" evidence="1">
    <location>
        <begin position="1"/>
        <end position="11"/>
    </location>
</feature>
<keyword evidence="3" id="KW-1185">Reference proteome</keyword>
<protein>
    <submittedName>
        <fullName evidence="2">Uncharacterized protein</fullName>
    </submittedName>
</protein>
<name>A0ABV6IQL0_9PROT</name>
<dbReference type="SUPFAM" id="SSF54637">
    <property type="entry name" value="Thioesterase/thiol ester dehydrase-isomerase"/>
    <property type="match status" value="1"/>
</dbReference>
<proteinExistence type="predicted"/>
<accession>A0ABV6IQL0</accession>
<reference evidence="2 3" key="1">
    <citation type="submission" date="2024-09" db="EMBL/GenBank/DDBJ databases">
        <authorList>
            <person name="Sun Q."/>
            <person name="Mori K."/>
        </authorList>
    </citation>
    <scope>NUCLEOTIDE SEQUENCE [LARGE SCALE GENOMIC DNA]</scope>
    <source>
        <strain evidence="2 3">CCM 7468</strain>
    </source>
</reference>
<dbReference type="EMBL" id="JBHLVZ010000019">
    <property type="protein sequence ID" value="MFC0385896.1"/>
    <property type="molecule type" value="Genomic_DNA"/>
</dbReference>
<dbReference type="Gene3D" id="3.10.129.10">
    <property type="entry name" value="Hotdog Thioesterase"/>
    <property type="match status" value="1"/>
</dbReference>
<organism evidence="2 3">
    <name type="scientific">Muricoccus vinaceus</name>
    <dbReference type="NCBI Taxonomy" id="424704"/>
    <lineage>
        <taxon>Bacteria</taxon>
        <taxon>Pseudomonadati</taxon>
        <taxon>Pseudomonadota</taxon>
        <taxon>Alphaproteobacteria</taxon>
        <taxon>Acetobacterales</taxon>
        <taxon>Roseomonadaceae</taxon>
        <taxon>Muricoccus</taxon>
    </lineage>
</organism>
<dbReference type="Proteomes" id="UP001589789">
    <property type="component" value="Unassembled WGS sequence"/>
</dbReference>
<evidence type="ECO:0000313" key="2">
    <source>
        <dbReference type="EMBL" id="MFC0385896.1"/>
    </source>
</evidence>
<dbReference type="InterPro" id="IPR029069">
    <property type="entry name" value="HotDog_dom_sf"/>
</dbReference>
<evidence type="ECO:0000313" key="3">
    <source>
        <dbReference type="Proteomes" id="UP001589789"/>
    </source>
</evidence>
<gene>
    <name evidence="2" type="ORF">ACFFIC_10095</name>
</gene>
<comment type="caution">
    <text evidence="2">The sequence shown here is derived from an EMBL/GenBank/DDBJ whole genome shotgun (WGS) entry which is preliminary data.</text>
</comment>
<evidence type="ECO:0000256" key="1">
    <source>
        <dbReference type="SAM" id="MobiDB-lite"/>
    </source>
</evidence>